<protein>
    <submittedName>
        <fullName evidence="2">Bifunctional DNA primase/polymerase</fullName>
    </submittedName>
</protein>
<proteinExistence type="predicted"/>
<dbReference type="SMART" id="SM00943">
    <property type="entry name" value="Prim-Pol"/>
    <property type="match status" value="1"/>
</dbReference>
<dbReference type="EMBL" id="JBBDGN010000010">
    <property type="protein sequence ID" value="MEJ1092193.1"/>
    <property type="molecule type" value="Genomic_DNA"/>
</dbReference>
<dbReference type="Proteomes" id="UP001366085">
    <property type="component" value="Unassembled WGS sequence"/>
</dbReference>
<dbReference type="RefSeq" id="WP_337320503.1">
    <property type="nucleotide sequence ID" value="NZ_JBBDGN010000010.1"/>
</dbReference>
<evidence type="ECO:0000313" key="2">
    <source>
        <dbReference type="EMBL" id="MEJ1092193.1"/>
    </source>
</evidence>
<dbReference type="SUPFAM" id="SSF56747">
    <property type="entry name" value="Prim-pol domain"/>
    <property type="match status" value="1"/>
</dbReference>
<evidence type="ECO:0000313" key="3">
    <source>
        <dbReference type="Proteomes" id="UP001366085"/>
    </source>
</evidence>
<dbReference type="InterPro" id="IPR015330">
    <property type="entry name" value="DNA_primase/pol_bifunc_N"/>
</dbReference>
<organism evidence="2 3">
    <name type="scientific">Microbacterium istanbulense</name>
    <dbReference type="NCBI Taxonomy" id="3122049"/>
    <lineage>
        <taxon>Bacteria</taxon>
        <taxon>Bacillati</taxon>
        <taxon>Actinomycetota</taxon>
        <taxon>Actinomycetes</taxon>
        <taxon>Micrococcales</taxon>
        <taxon>Microbacteriaceae</taxon>
        <taxon>Microbacterium</taxon>
    </lineage>
</organism>
<accession>A0ABU8LNB7</accession>
<feature type="domain" description="DNA primase/polymerase bifunctional N-terminal" evidence="1">
    <location>
        <begin position="33"/>
        <end position="195"/>
    </location>
</feature>
<gene>
    <name evidence="2" type="ORF">WDU93_10860</name>
</gene>
<comment type="caution">
    <text evidence="2">The sequence shown here is derived from an EMBL/GenBank/DDBJ whole genome shotgun (WGS) entry which is preliminary data.</text>
</comment>
<reference evidence="2 3" key="1">
    <citation type="submission" date="2024-02" db="EMBL/GenBank/DDBJ databases">
        <authorList>
            <person name="Saticioglu I.B."/>
        </authorList>
    </citation>
    <scope>NUCLEOTIDE SEQUENCE [LARGE SCALE GENOMIC DNA]</scope>
    <source>
        <strain evidence="2 3">Mu-43</strain>
    </source>
</reference>
<evidence type="ECO:0000259" key="1">
    <source>
        <dbReference type="SMART" id="SM00943"/>
    </source>
</evidence>
<name>A0ABU8LNB7_9MICO</name>
<sequence length="329" mass="35765">MPRLDGKPSAGESIHSPRQYISREDADAGLAEARRLIRLGCAVFVARPARDRGTLHWDASWGHGGSGYWLPEDWESTPVSLGTLDRYQYGDALGLVTGHALDVLDVDPRNGGDDDFAKLVELGLVPTAYAVAATPSGGVHLFTAPHGVRKTKRGGLDLQAGDAEGNGRGFVWIAPTVRRSKVSGQVQAYRWVQPLTHAGVGLPDDSARALVEWFHAAKPTTSTADEHHWNGDTDAWLATHTTGKTLSRAVARAVQPFIDGEPFDGHHRMLKFQIYLVRLAAEGHNGVPEALTFARQVWLDTPHTSEEDPAQEWDAALDRAIHKYGGNNA</sequence>
<keyword evidence="3" id="KW-1185">Reference proteome</keyword>
<dbReference type="Pfam" id="PF09250">
    <property type="entry name" value="Prim-Pol"/>
    <property type="match status" value="1"/>
</dbReference>